<proteinExistence type="predicted"/>
<evidence type="ECO:0000256" key="1">
    <source>
        <dbReference type="SAM" id="MobiDB-lite"/>
    </source>
</evidence>
<dbReference type="Proteomes" id="UP001595696">
    <property type="component" value="Unassembled WGS sequence"/>
</dbReference>
<sequence>MIRPGPAPLPEHQQIPDGEEPSTAVVWPDPSPLTSWWADVMAREPVTES</sequence>
<reference evidence="3" key="1">
    <citation type="journal article" date="2019" name="Int. J. Syst. Evol. Microbiol.">
        <title>The Global Catalogue of Microorganisms (GCM) 10K type strain sequencing project: providing services to taxonomists for standard genome sequencing and annotation.</title>
        <authorList>
            <consortium name="The Broad Institute Genomics Platform"/>
            <consortium name="The Broad Institute Genome Sequencing Center for Infectious Disease"/>
            <person name="Wu L."/>
            <person name="Ma J."/>
        </authorList>
    </citation>
    <scope>NUCLEOTIDE SEQUENCE [LARGE SCALE GENOMIC DNA]</scope>
    <source>
        <strain evidence="3">CGMCC 4.7330</strain>
    </source>
</reference>
<evidence type="ECO:0000313" key="2">
    <source>
        <dbReference type="EMBL" id="MFC3961337.1"/>
    </source>
</evidence>
<name>A0ABV8DNX8_9NOCA</name>
<protein>
    <submittedName>
        <fullName evidence="2">Uncharacterized protein</fullName>
    </submittedName>
</protein>
<keyword evidence="3" id="KW-1185">Reference proteome</keyword>
<dbReference type="RefSeq" id="WP_378611086.1">
    <property type="nucleotide sequence ID" value="NZ_JBHSAX010000004.1"/>
</dbReference>
<gene>
    <name evidence="2" type="ORF">ACFO0B_04970</name>
</gene>
<evidence type="ECO:0000313" key="3">
    <source>
        <dbReference type="Proteomes" id="UP001595696"/>
    </source>
</evidence>
<accession>A0ABV8DNX8</accession>
<dbReference type="EMBL" id="JBHSAX010000004">
    <property type="protein sequence ID" value="MFC3961337.1"/>
    <property type="molecule type" value="Genomic_DNA"/>
</dbReference>
<organism evidence="2 3">
    <name type="scientific">Nocardia jiangsuensis</name>
    <dbReference type="NCBI Taxonomy" id="1691563"/>
    <lineage>
        <taxon>Bacteria</taxon>
        <taxon>Bacillati</taxon>
        <taxon>Actinomycetota</taxon>
        <taxon>Actinomycetes</taxon>
        <taxon>Mycobacteriales</taxon>
        <taxon>Nocardiaceae</taxon>
        <taxon>Nocardia</taxon>
    </lineage>
</organism>
<feature type="region of interest" description="Disordered" evidence="1">
    <location>
        <begin position="1"/>
        <end position="33"/>
    </location>
</feature>
<comment type="caution">
    <text evidence="2">The sequence shown here is derived from an EMBL/GenBank/DDBJ whole genome shotgun (WGS) entry which is preliminary data.</text>
</comment>